<sequence length="131" mass="14715">MLSNAEARQRGHQILSRLSSLSGAEMIQVLNTAMTEVIAGMEGRRGDPPLISPSLPESAAVLAERRPGRASTIRTNPEIRAFIHSLRGYRTYDEITAACRKRFGSRSPSRSAIHRYIMQLKYPNRRNQAHE</sequence>
<evidence type="ECO:0000313" key="2">
    <source>
        <dbReference type="Proteomes" id="UP000199657"/>
    </source>
</evidence>
<dbReference type="RefSeq" id="WP_171909834.1">
    <property type="nucleotide sequence ID" value="NZ_FOEG01000002.1"/>
</dbReference>
<name>A0A1H8RSX7_9GAMM</name>
<protein>
    <submittedName>
        <fullName evidence="1">Uncharacterized protein</fullName>
    </submittedName>
</protein>
<accession>A0A1H8RSX7</accession>
<dbReference type="AlphaFoldDB" id="A0A1H8RSX7"/>
<dbReference type="EMBL" id="FOEG01000002">
    <property type="protein sequence ID" value="SEO69462.1"/>
    <property type="molecule type" value="Genomic_DNA"/>
</dbReference>
<reference evidence="1 2" key="1">
    <citation type="submission" date="2016-10" db="EMBL/GenBank/DDBJ databases">
        <authorList>
            <person name="de Groot N.N."/>
        </authorList>
    </citation>
    <scope>NUCLEOTIDE SEQUENCE [LARGE SCALE GENOMIC DNA]</scope>
    <source>
        <strain evidence="1 2">CGMCC 1.6291</strain>
    </source>
</reference>
<keyword evidence="2" id="KW-1185">Reference proteome</keyword>
<evidence type="ECO:0000313" key="1">
    <source>
        <dbReference type="EMBL" id="SEO69462.1"/>
    </source>
</evidence>
<dbReference type="STRING" id="406100.SAMN04488052_102228"/>
<proteinExistence type="predicted"/>
<dbReference type="Proteomes" id="UP000199657">
    <property type="component" value="Unassembled WGS sequence"/>
</dbReference>
<gene>
    <name evidence="1" type="ORF">SAMN04488052_102228</name>
</gene>
<organism evidence="1 2">
    <name type="scientific">Aquisalimonas asiatica</name>
    <dbReference type="NCBI Taxonomy" id="406100"/>
    <lineage>
        <taxon>Bacteria</taxon>
        <taxon>Pseudomonadati</taxon>
        <taxon>Pseudomonadota</taxon>
        <taxon>Gammaproteobacteria</taxon>
        <taxon>Chromatiales</taxon>
        <taxon>Ectothiorhodospiraceae</taxon>
        <taxon>Aquisalimonas</taxon>
    </lineage>
</organism>